<dbReference type="Gene3D" id="3.10.129.10">
    <property type="entry name" value="Hotdog Thioesterase"/>
    <property type="match status" value="1"/>
</dbReference>
<reference evidence="5" key="1">
    <citation type="submission" date="2016-01" db="EMBL/GenBank/DDBJ databases">
        <authorList>
            <person name="Mitreva M."/>
            <person name="Pepin K.H."/>
            <person name="Mihindukulasuriya K.A."/>
            <person name="Fulton R."/>
            <person name="Fronick C."/>
            <person name="O'Laughlin M."/>
            <person name="Miner T."/>
            <person name="Herter B."/>
            <person name="Rosa B.A."/>
            <person name="Cordes M."/>
            <person name="Tomlinson C."/>
            <person name="Wollam A."/>
            <person name="Palsikar V.B."/>
            <person name="Mardis E.R."/>
            <person name="Wilson R.K."/>
        </authorList>
    </citation>
    <scope>NUCLEOTIDE SEQUENCE [LARGE SCALE GENOMIC DNA]</scope>
    <source>
        <strain evidence="5">DNF01167</strain>
    </source>
</reference>
<dbReference type="AlphaFoldDB" id="A0A133ZQ82"/>
<evidence type="ECO:0000313" key="5">
    <source>
        <dbReference type="Proteomes" id="UP000070355"/>
    </source>
</evidence>
<dbReference type="Proteomes" id="UP000070355">
    <property type="component" value="Unassembled WGS sequence"/>
</dbReference>
<dbReference type="InterPro" id="IPR029069">
    <property type="entry name" value="HotDog_dom_sf"/>
</dbReference>
<feature type="active site" evidence="1">
    <location>
        <position position="42"/>
    </location>
</feature>
<dbReference type="InterPro" id="IPR054485">
    <property type="entry name" value="FlK-like_dom"/>
</dbReference>
<protein>
    <recommendedName>
        <fullName evidence="3">Fluoroacetyl-CoA-specific thioesterase-like domain-containing protein</fullName>
    </recommendedName>
</protein>
<name>A0A133ZQ82_9BACL</name>
<accession>A0A133ZQ82</accession>
<dbReference type="EMBL" id="LSDC01000123">
    <property type="protein sequence ID" value="KXB57588.1"/>
    <property type="molecule type" value="Genomic_DNA"/>
</dbReference>
<gene>
    <name evidence="4" type="ORF">HMPREF3186_01641</name>
</gene>
<comment type="caution">
    <text evidence="4">The sequence shown here is derived from an EMBL/GenBank/DDBJ whole genome shotgun (WGS) entry which is preliminary data.</text>
</comment>
<evidence type="ECO:0000259" key="3">
    <source>
        <dbReference type="Pfam" id="PF22636"/>
    </source>
</evidence>
<evidence type="ECO:0000256" key="1">
    <source>
        <dbReference type="PIRSR" id="PIRSR014972-1"/>
    </source>
</evidence>
<organism evidence="4 5">
    <name type="scientific">Gemella haemolysans</name>
    <dbReference type="NCBI Taxonomy" id="1379"/>
    <lineage>
        <taxon>Bacteria</taxon>
        <taxon>Bacillati</taxon>
        <taxon>Bacillota</taxon>
        <taxon>Bacilli</taxon>
        <taxon>Bacillales</taxon>
        <taxon>Gemellaceae</taxon>
        <taxon>Gemella</taxon>
    </lineage>
</organism>
<dbReference type="PIRSF" id="PIRSF014972">
    <property type="entry name" value="FlK"/>
    <property type="match status" value="1"/>
</dbReference>
<feature type="binding site" evidence="2">
    <location>
        <position position="69"/>
    </location>
    <ligand>
        <name>substrate</name>
    </ligand>
</feature>
<proteinExistence type="predicted"/>
<evidence type="ECO:0000256" key="2">
    <source>
        <dbReference type="PIRSR" id="PIRSR014972-2"/>
    </source>
</evidence>
<dbReference type="InterPro" id="IPR025540">
    <property type="entry name" value="FlK"/>
</dbReference>
<dbReference type="SUPFAM" id="SSF54637">
    <property type="entry name" value="Thioesterase/thiol ester dehydrase-isomerase"/>
    <property type="match status" value="1"/>
</dbReference>
<dbReference type="PANTHER" id="PTHR36934">
    <property type="entry name" value="BLR0278 PROTEIN"/>
    <property type="match status" value="1"/>
</dbReference>
<feature type="domain" description="Fluoroacetyl-CoA-specific thioesterase-like" evidence="3">
    <location>
        <begin position="23"/>
        <end position="127"/>
    </location>
</feature>
<dbReference type="STRING" id="1379.HMPREF3186_01641"/>
<dbReference type="Pfam" id="PF22636">
    <property type="entry name" value="FlK"/>
    <property type="match status" value="1"/>
</dbReference>
<evidence type="ECO:0000313" key="4">
    <source>
        <dbReference type="EMBL" id="KXB57588.1"/>
    </source>
</evidence>
<sequence length="134" mass="15121">MNKQRDNIMNIEINKEFKQNYLVQDNNTAKFMGSGDLEVFATPSLVAFMENAAKEYLNTFLPEELGSVGSNININHIAPTLVGKEITVQGKITEIIKEKIIIFSLEAYEQDKKIGDATHTRVIINNEKFLSKLS</sequence>
<feature type="active site" evidence="1">
    <location>
        <position position="50"/>
    </location>
</feature>
<feature type="binding site" evidence="2">
    <location>
        <position position="121"/>
    </location>
    <ligand>
        <name>substrate</name>
    </ligand>
</feature>
<dbReference type="PATRIC" id="fig|1379.3.peg.1632"/>
<dbReference type="PANTHER" id="PTHR36934:SF1">
    <property type="entry name" value="THIOESTERASE DOMAIN-CONTAINING PROTEIN"/>
    <property type="match status" value="1"/>
</dbReference>
<feature type="active site" evidence="1">
    <location>
        <position position="76"/>
    </location>
</feature>